<dbReference type="InterPro" id="IPR028250">
    <property type="entry name" value="DsbDN"/>
</dbReference>
<evidence type="ECO:0000256" key="10">
    <source>
        <dbReference type="ARBA" id="ARBA00022989"/>
    </source>
</evidence>
<evidence type="ECO:0000256" key="14">
    <source>
        <dbReference type="ARBA" id="ARBA00023157"/>
    </source>
</evidence>
<keyword evidence="10 18" id="KW-1133">Transmembrane helix</keyword>
<dbReference type="AlphaFoldDB" id="A0A3N0VDV0"/>
<evidence type="ECO:0000256" key="1">
    <source>
        <dbReference type="ARBA" id="ARBA00004429"/>
    </source>
</evidence>
<gene>
    <name evidence="18 20" type="primary">dsbD</name>
    <name evidence="20" type="ORF">ED208_08245</name>
</gene>
<name>A0A3N0VDV0_9GAMM</name>
<dbReference type="EMBL" id="RJVO01000003">
    <property type="protein sequence ID" value="ROH90957.1"/>
    <property type="molecule type" value="Genomic_DNA"/>
</dbReference>
<dbReference type="SUPFAM" id="SSF74863">
    <property type="entry name" value="Thiol:disulfide interchange protein DsbD, N-terminal domain (DsbD-alpha)"/>
    <property type="match status" value="1"/>
</dbReference>
<dbReference type="PANTHER" id="PTHR32234">
    <property type="entry name" value="THIOL:DISULFIDE INTERCHANGE PROTEIN DSBD"/>
    <property type="match status" value="1"/>
</dbReference>
<dbReference type="Gene3D" id="2.60.40.1250">
    <property type="entry name" value="Thiol:disulfide interchange protein DsbD, N-terminal domain"/>
    <property type="match status" value="1"/>
</dbReference>
<keyword evidence="14 18" id="KW-1015">Disulfide bond</keyword>
<feature type="transmembrane region" description="Helical" evidence="18">
    <location>
        <begin position="435"/>
        <end position="456"/>
    </location>
</feature>
<dbReference type="FunCoup" id="A0A3N0VDV0">
    <property type="interactions" value="102"/>
</dbReference>
<keyword evidence="21" id="KW-1185">Reference proteome</keyword>
<dbReference type="InterPro" id="IPR017937">
    <property type="entry name" value="Thioredoxin_CS"/>
</dbReference>
<keyword evidence="12 18" id="KW-0520">NAD</keyword>
<dbReference type="NCBIfam" id="NF001419">
    <property type="entry name" value="PRK00293.1"/>
    <property type="match status" value="1"/>
</dbReference>
<keyword evidence="5 18" id="KW-0997">Cell inner membrane</keyword>
<dbReference type="InterPro" id="IPR022910">
    <property type="entry name" value="Thiol_diS_interchange_DbsD"/>
</dbReference>
<dbReference type="InterPro" id="IPR036929">
    <property type="entry name" value="DsbDN_sf"/>
</dbReference>
<dbReference type="GO" id="GO:0047134">
    <property type="term" value="F:protein-disulfide reductase [NAD(P)H] activity"/>
    <property type="evidence" value="ECO:0007669"/>
    <property type="project" value="UniProtKB-UniRule"/>
</dbReference>
<feature type="transmembrane region" description="Helical" evidence="18">
    <location>
        <begin position="295"/>
        <end position="317"/>
    </location>
</feature>
<evidence type="ECO:0000256" key="18">
    <source>
        <dbReference type="HAMAP-Rule" id="MF_00399"/>
    </source>
</evidence>
<sequence length="636" mass="66576" precursor="true">MNRHPRFARACRYAALLLAALLWLAAPARAEEFLDVDQAFVPSVQPEVQGLALRFQMPAGYHLYRERLSFESEPASLKPAAAQMPQGELVHDSNFDRDMEIYAGQLQLALQFSGATPAGGSALLRVGYQGCADAGLCYPPQSRRWRLQFDAAGRVASATPLAEPAADDAVPPPAATTLATTVAAADVSTTTSSDNAAASGNDSSRIQSVLASRQLLTIAGAFLLAGLLLSFTPCVLPMVPILSSIIVGQSETPSRARGFSLALAYSLGMALVYTAFGVVAGLLGEGLAASLQNPWVLGAFGLLMAVLALSMFGVYELQMPSAIQTRLTVASGRLRGGNHLGVFVMGGLSALIVGPCVAAPLAGALVYISQTRDVVIGGVALFALAAGMSVPLLLVGLSAGALLPRAGRWMEAVKRVMGVMLLAVAWWMLSPVLPAAAAMLLLAALLAFVAALLGAFQHLDGQAGLGRLSAKAMGWLLACVAVAQLAGALSGGDSPWTPLGHFANRTVGAANAASASADLRFRPLDSKVALDQALREAQGRPVMLDFYADWCVACKELEHRTFADPRVRSRAAQAVLLRVDVTDNGSEARALLKHFGLFGPPGVLFFDPSGPERQHARVIGFQDAETFLGSLERAGL</sequence>
<evidence type="ECO:0000256" key="12">
    <source>
        <dbReference type="ARBA" id="ARBA00023027"/>
    </source>
</evidence>
<evidence type="ECO:0000256" key="15">
    <source>
        <dbReference type="ARBA" id="ARBA00023284"/>
    </source>
</evidence>
<evidence type="ECO:0000256" key="6">
    <source>
        <dbReference type="ARBA" id="ARBA00022692"/>
    </source>
</evidence>
<dbReference type="GO" id="GO:0005886">
    <property type="term" value="C:plasma membrane"/>
    <property type="evidence" value="ECO:0007669"/>
    <property type="project" value="UniProtKB-SubCell"/>
</dbReference>
<accession>A0A3N0VDV0</accession>
<comment type="caution">
    <text evidence="20">The sequence shown here is derived from an EMBL/GenBank/DDBJ whole genome shotgun (WGS) entry which is preliminary data.</text>
</comment>
<feature type="transmembrane region" description="Helical" evidence="18">
    <location>
        <begin position="412"/>
        <end position="429"/>
    </location>
</feature>
<evidence type="ECO:0000256" key="16">
    <source>
        <dbReference type="ARBA" id="ARBA00047388"/>
    </source>
</evidence>
<dbReference type="InParanoid" id="A0A3N0VDV0"/>
<keyword evidence="6 18" id="KW-0812">Transmembrane</keyword>
<dbReference type="RefSeq" id="WP_123211412.1">
    <property type="nucleotide sequence ID" value="NZ_RJVO01000003.1"/>
</dbReference>
<dbReference type="PROSITE" id="PS00194">
    <property type="entry name" value="THIOREDOXIN_1"/>
    <property type="match status" value="1"/>
</dbReference>
<feature type="transmembrane region" description="Helical" evidence="18">
    <location>
        <begin position="338"/>
        <end position="368"/>
    </location>
</feature>
<dbReference type="PANTHER" id="PTHR32234:SF0">
    <property type="entry name" value="THIOL:DISULFIDE INTERCHANGE PROTEIN DSBD"/>
    <property type="match status" value="1"/>
</dbReference>
<dbReference type="Pfam" id="PF13899">
    <property type="entry name" value="Thioredoxin_7"/>
    <property type="match status" value="1"/>
</dbReference>
<evidence type="ECO:0000256" key="3">
    <source>
        <dbReference type="ARBA" id="ARBA00022448"/>
    </source>
</evidence>
<evidence type="ECO:0000313" key="20">
    <source>
        <dbReference type="EMBL" id="ROH90957.1"/>
    </source>
</evidence>
<reference evidence="20 21" key="1">
    <citation type="submission" date="2018-10" db="EMBL/GenBank/DDBJ databases">
        <authorList>
            <person name="Chen W.-M."/>
        </authorList>
    </citation>
    <scope>NUCLEOTIDE SEQUENCE [LARGE SCALE GENOMIC DNA]</scope>
    <source>
        <strain evidence="20 21">THS-13</strain>
    </source>
</reference>
<feature type="disulfide bond" description="Redox-active" evidence="18">
    <location>
        <begin position="551"/>
        <end position="554"/>
    </location>
</feature>
<evidence type="ECO:0000256" key="7">
    <source>
        <dbReference type="ARBA" id="ARBA00022729"/>
    </source>
</evidence>
<dbReference type="GO" id="GO:0009055">
    <property type="term" value="F:electron transfer activity"/>
    <property type="evidence" value="ECO:0007669"/>
    <property type="project" value="UniProtKB-UniRule"/>
</dbReference>
<dbReference type="Gene3D" id="3.40.30.10">
    <property type="entry name" value="Glutaredoxin"/>
    <property type="match status" value="1"/>
</dbReference>
<evidence type="ECO:0000256" key="11">
    <source>
        <dbReference type="ARBA" id="ARBA00023002"/>
    </source>
</evidence>
<keyword evidence="4 18" id="KW-1003">Cell membrane</keyword>
<evidence type="ECO:0000313" key="21">
    <source>
        <dbReference type="Proteomes" id="UP000282106"/>
    </source>
</evidence>
<keyword evidence="9 18" id="KW-0249">Electron transport</keyword>
<feature type="transmembrane region" description="Helical" evidence="18">
    <location>
        <begin position="468"/>
        <end position="489"/>
    </location>
</feature>
<comment type="catalytic activity">
    <reaction evidence="17 18">
        <text>[protein]-dithiol + NADP(+) = [protein]-disulfide + NADPH + H(+)</text>
        <dbReference type="Rhea" id="RHEA:18753"/>
        <dbReference type="Rhea" id="RHEA-COMP:10593"/>
        <dbReference type="Rhea" id="RHEA-COMP:10594"/>
        <dbReference type="ChEBI" id="CHEBI:15378"/>
        <dbReference type="ChEBI" id="CHEBI:29950"/>
        <dbReference type="ChEBI" id="CHEBI:50058"/>
        <dbReference type="ChEBI" id="CHEBI:57783"/>
        <dbReference type="ChEBI" id="CHEBI:58349"/>
        <dbReference type="EC" id="1.8.1.8"/>
    </reaction>
</comment>
<proteinExistence type="inferred from homology"/>
<feature type="transmembrane region" description="Helical" evidence="18">
    <location>
        <begin position="215"/>
        <end position="247"/>
    </location>
</feature>
<feature type="chain" id="PRO_5018343159" description="Thiol:disulfide interchange protein DsbD" evidence="18">
    <location>
        <begin position="31"/>
        <end position="636"/>
    </location>
</feature>
<feature type="disulfide bond" description="Redox-active" evidence="18">
    <location>
        <begin position="131"/>
        <end position="137"/>
    </location>
</feature>
<evidence type="ECO:0000256" key="8">
    <source>
        <dbReference type="ARBA" id="ARBA00022748"/>
    </source>
</evidence>
<comment type="subcellular location">
    <subcellularLocation>
        <location evidence="1 18">Cell inner membrane</location>
        <topology evidence="1 18">Multi-pass membrane protein</topology>
    </subcellularLocation>
</comment>
<feature type="disulfide bond" description="Redox-active" evidence="18">
    <location>
        <begin position="234"/>
        <end position="356"/>
    </location>
</feature>
<dbReference type="CDD" id="cd02953">
    <property type="entry name" value="DsbDgamma"/>
    <property type="match status" value="1"/>
</dbReference>
<dbReference type="SUPFAM" id="SSF52833">
    <property type="entry name" value="Thioredoxin-like"/>
    <property type="match status" value="1"/>
</dbReference>
<keyword evidence="15 18" id="KW-0676">Redox-active center</keyword>
<feature type="transmembrane region" description="Helical" evidence="18">
    <location>
        <begin position="374"/>
        <end position="400"/>
    </location>
</feature>
<evidence type="ECO:0000256" key="9">
    <source>
        <dbReference type="ARBA" id="ARBA00022982"/>
    </source>
</evidence>
<protein>
    <recommendedName>
        <fullName evidence="18">Thiol:disulfide interchange protein DsbD</fullName>
        <ecNumber evidence="18">1.8.1.8</ecNumber>
    </recommendedName>
    <alternativeName>
        <fullName evidence="18">Protein-disulfide reductase</fullName>
        <shortName evidence="18">Disulfide reductase</shortName>
    </alternativeName>
</protein>
<comment type="catalytic activity">
    <reaction evidence="16 18">
        <text>[protein]-dithiol + NAD(+) = [protein]-disulfide + NADH + H(+)</text>
        <dbReference type="Rhea" id="RHEA:18749"/>
        <dbReference type="Rhea" id="RHEA-COMP:10593"/>
        <dbReference type="Rhea" id="RHEA-COMP:10594"/>
        <dbReference type="ChEBI" id="CHEBI:15378"/>
        <dbReference type="ChEBI" id="CHEBI:29950"/>
        <dbReference type="ChEBI" id="CHEBI:50058"/>
        <dbReference type="ChEBI" id="CHEBI:57540"/>
        <dbReference type="ChEBI" id="CHEBI:57945"/>
        <dbReference type="EC" id="1.8.1.8"/>
    </reaction>
</comment>
<dbReference type="Pfam" id="PF02683">
    <property type="entry name" value="DsbD_TM"/>
    <property type="match status" value="1"/>
</dbReference>
<evidence type="ECO:0000256" key="4">
    <source>
        <dbReference type="ARBA" id="ARBA00022475"/>
    </source>
</evidence>
<evidence type="ECO:0000259" key="19">
    <source>
        <dbReference type="PROSITE" id="PS51352"/>
    </source>
</evidence>
<keyword evidence="8 18" id="KW-0201">Cytochrome c-type biogenesis</keyword>
<dbReference type="InterPro" id="IPR035671">
    <property type="entry name" value="DsbD_gamma"/>
</dbReference>
<keyword evidence="13 18" id="KW-0472">Membrane</keyword>
<dbReference type="InterPro" id="IPR003834">
    <property type="entry name" value="Cyt_c_assmbl_TM_dom"/>
</dbReference>
<dbReference type="EC" id="1.8.1.8" evidence="18"/>
<keyword evidence="7 18" id="KW-0732">Signal</keyword>
<dbReference type="Pfam" id="PF11412">
    <property type="entry name" value="DsbD_N"/>
    <property type="match status" value="1"/>
</dbReference>
<feature type="transmembrane region" description="Helical" evidence="18">
    <location>
        <begin position="259"/>
        <end position="283"/>
    </location>
</feature>
<comment type="function">
    <text evidence="18">Required to facilitate the formation of correct disulfide bonds in some periplasmic proteins and for the assembly of the periplasmic c-type cytochromes. Acts by transferring electrons from cytoplasmic thioredoxin to the periplasm. This transfer involves a cascade of disulfide bond formation and reduction steps.</text>
</comment>
<dbReference type="PROSITE" id="PS51352">
    <property type="entry name" value="THIOREDOXIN_2"/>
    <property type="match status" value="1"/>
</dbReference>
<dbReference type="HAMAP" id="MF_00399">
    <property type="entry name" value="DbsD"/>
    <property type="match status" value="1"/>
</dbReference>
<keyword evidence="11 18" id="KW-0560">Oxidoreductase</keyword>
<organism evidence="20 21">
    <name type="scientific">Stagnimonas aquatica</name>
    <dbReference type="NCBI Taxonomy" id="2689987"/>
    <lineage>
        <taxon>Bacteria</taxon>
        <taxon>Pseudomonadati</taxon>
        <taxon>Pseudomonadota</taxon>
        <taxon>Gammaproteobacteria</taxon>
        <taxon>Nevskiales</taxon>
        <taxon>Nevskiaceae</taxon>
        <taxon>Stagnimonas</taxon>
    </lineage>
</organism>
<feature type="domain" description="Thioredoxin" evidence="19">
    <location>
        <begin position="510"/>
        <end position="636"/>
    </location>
</feature>
<evidence type="ECO:0000256" key="13">
    <source>
        <dbReference type="ARBA" id="ARBA00023136"/>
    </source>
</evidence>
<evidence type="ECO:0000256" key="2">
    <source>
        <dbReference type="ARBA" id="ARBA00007241"/>
    </source>
</evidence>
<dbReference type="GO" id="GO:0017004">
    <property type="term" value="P:cytochrome complex assembly"/>
    <property type="evidence" value="ECO:0007669"/>
    <property type="project" value="UniProtKB-UniRule"/>
</dbReference>
<feature type="signal peptide" evidence="18">
    <location>
        <begin position="1"/>
        <end position="30"/>
    </location>
</feature>
<evidence type="ECO:0000256" key="5">
    <source>
        <dbReference type="ARBA" id="ARBA00022519"/>
    </source>
</evidence>
<dbReference type="InterPro" id="IPR013766">
    <property type="entry name" value="Thioredoxin_domain"/>
</dbReference>
<dbReference type="GO" id="GO:0045454">
    <property type="term" value="P:cell redox homeostasis"/>
    <property type="evidence" value="ECO:0007669"/>
    <property type="project" value="TreeGrafter"/>
</dbReference>
<comment type="similarity">
    <text evidence="2 18">Belongs to the thioredoxin family. DsbD subfamily.</text>
</comment>
<dbReference type="Proteomes" id="UP000282106">
    <property type="component" value="Unassembled WGS sequence"/>
</dbReference>
<keyword evidence="3 18" id="KW-0813">Transport</keyword>
<dbReference type="InterPro" id="IPR036249">
    <property type="entry name" value="Thioredoxin-like_sf"/>
</dbReference>
<evidence type="ECO:0000256" key="17">
    <source>
        <dbReference type="ARBA" id="ARBA00047804"/>
    </source>
</evidence>